<dbReference type="AlphaFoldDB" id="A0A6A3BSI2"/>
<feature type="compositionally biased region" description="Polar residues" evidence="1">
    <location>
        <begin position="172"/>
        <end position="182"/>
    </location>
</feature>
<reference evidence="2" key="1">
    <citation type="submission" date="2019-09" db="EMBL/GenBank/DDBJ databases">
        <title>Draft genome information of white flower Hibiscus syriacus.</title>
        <authorList>
            <person name="Kim Y.-M."/>
        </authorList>
    </citation>
    <scope>NUCLEOTIDE SEQUENCE [LARGE SCALE GENOMIC DNA]</scope>
    <source>
        <strain evidence="2">YM2019G1</strain>
    </source>
</reference>
<feature type="compositionally biased region" description="Low complexity" evidence="1">
    <location>
        <begin position="643"/>
        <end position="664"/>
    </location>
</feature>
<sequence length="724" mass="79186">MYEHPLCFPNFGNIKINSLKVECNGVHYHLSDSMFVKSAFVGVSENWFLLVDVAEELRENHDSIKYDTDCPTSNDASLPQDRDNCCAKQNSPSQQFGFSNSTKENSEDLHNEAEHMADSNVLKKNSFQDGPSSVLNDANFGDQICNIESVKQNHLSTADASVGRNRRKRQKLNPSQAGSEVSSAKDVHHVHVDSFQAAEVKEKDSDKKANPDSFIGKCSMGGLISEPCPISPMEMQEVSETNRVPHTEGDDGMDDTNDGNLESKNEAPHPVVASEMKIRVILWKRKLWKSSKKVKKSKKSKGAIGGTEAVDVAHNRGPPSEISPAEEGPTTVNSEHLSDNVEQAGKTDGKEESKMKKTECSPSVTDVKDDDVIQDVLESLKRCNNGPANAENADKKSRKKTKKKSATVLASPELQAKDDVDQQEPTLLVHKVSEVSTSSKSTRKTVNGDSSLVVQSNGTNLGFNRNKVEPQHDGRPIQDDDSVDHSKSILVYNSKEVPRGSETTQSQKKHEIVDFGEVIIDKTAHKAGVETAVKGKRKKNPKPQLPSLEMLNGNQHKEAKTQANKASSSQSQRSLSKVEPSSSNVKPRGNEPQSHPDVAKATGTNSRIVATSLANKKSLLATAGAIFRHIDNESSDDEDGVGNSNSSTRTLSDSSSSSAYSSNSIVKGSSLQNGSYNSRQTKLLLAQGHEWYNYAHEVYAGRKHKLQLCPLTSKRIQDHSTKCH</sequence>
<feature type="compositionally biased region" description="Polar residues" evidence="1">
    <location>
        <begin position="447"/>
        <end position="463"/>
    </location>
</feature>
<feature type="compositionally biased region" description="Basic and acidic residues" evidence="1">
    <location>
        <begin position="466"/>
        <end position="487"/>
    </location>
</feature>
<accession>A0A6A3BSI2</accession>
<feature type="region of interest" description="Disordered" evidence="1">
    <location>
        <begin position="68"/>
        <end position="109"/>
    </location>
</feature>
<feature type="region of interest" description="Disordered" evidence="1">
    <location>
        <begin position="556"/>
        <end position="604"/>
    </location>
</feature>
<feature type="compositionally biased region" description="Basic and acidic residues" evidence="1">
    <location>
        <begin position="199"/>
        <end position="210"/>
    </location>
</feature>
<dbReference type="EMBL" id="VEPZ02000783">
    <property type="protein sequence ID" value="KAE8719594.1"/>
    <property type="molecule type" value="Genomic_DNA"/>
</dbReference>
<organism evidence="2 3">
    <name type="scientific">Hibiscus syriacus</name>
    <name type="common">Rose of Sharon</name>
    <dbReference type="NCBI Taxonomy" id="106335"/>
    <lineage>
        <taxon>Eukaryota</taxon>
        <taxon>Viridiplantae</taxon>
        <taxon>Streptophyta</taxon>
        <taxon>Embryophyta</taxon>
        <taxon>Tracheophyta</taxon>
        <taxon>Spermatophyta</taxon>
        <taxon>Magnoliopsida</taxon>
        <taxon>eudicotyledons</taxon>
        <taxon>Gunneridae</taxon>
        <taxon>Pentapetalae</taxon>
        <taxon>rosids</taxon>
        <taxon>malvids</taxon>
        <taxon>Malvales</taxon>
        <taxon>Malvaceae</taxon>
        <taxon>Malvoideae</taxon>
        <taxon>Hibiscus</taxon>
    </lineage>
</organism>
<dbReference type="Proteomes" id="UP000436088">
    <property type="component" value="Unassembled WGS sequence"/>
</dbReference>
<evidence type="ECO:0000313" key="2">
    <source>
        <dbReference type="EMBL" id="KAE8719594.1"/>
    </source>
</evidence>
<protein>
    <submittedName>
        <fullName evidence="2">Uncharacterized protein</fullName>
    </submittedName>
</protein>
<feature type="compositionally biased region" description="Polar residues" evidence="1">
    <location>
        <begin position="87"/>
        <end position="103"/>
    </location>
</feature>
<feature type="compositionally biased region" description="Basic residues" evidence="1">
    <location>
        <begin position="396"/>
        <end position="405"/>
    </location>
</feature>
<feature type="region of interest" description="Disordered" evidence="1">
    <location>
        <begin position="156"/>
        <end position="216"/>
    </location>
</feature>
<name>A0A6A3BSI2_HIBSY</name>
<feature type="compositionally biased region" description="Basic and acidic residues" evidence="1">
    <location>
        <begin position="183"/>
        <end position="192"/>
    </location>
</feature>
<feature type="region of interest" description="Disordered" evidence="1">
    <location>
        <begin position="236"/>
        <end position="271"/>
    </location>
</feature>
<feature type="compositionally biased region" description="Low complexity" evidence="1">
    <location>
        <begin position="561"/>
        <end position="577"/>
    </location>
</feature>
<feature type="region of interest" description="Disordered" evidence="1">
    <location>
        <begin position="293"/>
        <end position="509"/>
    </location>
</feature>
<evidence type="ECO:0000313" key="3">
    <source>
        <dbReference type="Proteomes" id="UP000436088"/>
    </source>
</evidence>
<gene>
    <name evidence="2" type="ORF">F3Y22_tig00109937pilonHSYRG00030</name>
</gene>
<proteinExistence type="predicted"/>
<comment type="caution">
    <text evidence="2">The sequence shown here is derived from an EMBL/GenBank/DDBJ whole genome shotgun (WGS) entry which is preliminary data.</text>
</comment>
<keyword evidence="3" id="KW-1185">Reference proteome</keyword>
<evidence type="ECO:0000256" key="1">
    <source>
        <dbReference type="SAM" id="MobiDB-lite"/>
    </source>
</evidence>
<feature type="compositionally biased region" description="Basic and acidic residues" evidence="1">
    <location>
        <begin position="345"/>
        <end position="359"/>
    </location>
</feature>
<feature type="region of interest" description="Disordered" evidence="1">
    <location>
        <begin position="530"/>
        <end position="549"/>
    </location>
</feature>
<feature type="region of interest" description="Disordered" evidence="1">
    <location>
        <begin position="632"/>
        <end position="673"/>
    </location>
</feature>